<name>A0A162ZNG4_9FLAO</name>
<dbReference type="PROSITE" id="PS51257">
    <property type="entry name" value="PROKAR_LIPOPROTEIN"/>
    <property type="match status" value="1"/>
</dbReference>
<feature type="coiled-coil region" evidence="1">
    <location>
        <begin position="90"/>
        <end position="134"/>
    </location>
</feature>
<dbReference type="RefSeq" id="WP_066315974.1">
    <property type="nucleotide sequence ID" value="NZ_LQRT01000024.1"/>
</dbReference>
<dbReference type="InterPro" id="IPR025381">
    <property type="entry name" value="DUF4296"/>
</dbReference>
<sequence>MIKKRHICFVVILVALACQSIDKIEQPKILLGEDQMVEVLTDIAFVKAAKGSYKRFLEENKMNPETYILQKHNIDSIVFEENNIWYSGQLDTYEKIFTRVKANLEESKNKYEKIRKEEDSIKKIQDSINKVKDTLTDKKELLKDDESMHQELMQLDH</sequence>
<dbReference type="AlphaFoldDB" id="A0A162ZNG4"/>
<feature type="domain" description="DUF4296" evidence="2">
    <location>
        <begin position="27"/>
        <end position="109"/>
    </location>
</feature>
<evidence type="ECO:0000313" key="4">
    <source>
        <dbReference type="Proteomes" id="UP000076715"/>
    </source>
</evidence>
<comment type="caution">
    <text evidence="3">The sequence shown here is derived from an EMBL/GenBank/DDBJ whole genome shotgun (WGS) entry which is preliminary data.</text>
</comment>
<evidence type="ECO:0000313" key="3">
    <source>
        <dbReference type="EMBL" id="KZS39930.1"/>
    </source>
</evidence>
<gene>
    <name evidence="3" type="ORF">AWE51_09815</name>
</gene>
<reference evidence="3 4" key="1">
    <citation type="submission" date="2016-01" db="EMBL/GenBank/DDBJ databases">
        <title>The draft genome sequence of Aquimarina sp. RZW4-3-2.</title>
        <authorList>
            <person name="Wang Y."/>
        </authorList>
    </citation>
    <scope>NUCLEOTIDE SEQUENCE [LARGE SCALE GENOMIC DNA]</scope>
    <source>
        <strain evidence="3 4">RZW4-3-2</strain>
    </source>
</reference>
<organism evidence="3 4">
    <name type="scientific">Aquimarina aggregata</name>
    <dbReference type="NCBI Taxonomy" id="1642818"/>
    <lineage>
        <taxon>Bacteria</taxon>
        <taxon>Pseudomonadati</taxon>
        <taxon>Bacteroidota</taxon>
        <taxon>Flavobacteriia</taxon>
        <taxon>Flavobacteriales</taxon>
        <taxon>Flavobacteriaceae</taxon>
        <taxon>Aquimarina</taxon>
    </lineage>
</organism>
<dbReference type="EMBL" id="LQRT01000024">
    <property type="protein sequence ID" value="KZS39930.1"/>
    <property type="molecule type" value="Genomic_DNA"/>
</dbReference>
<keyword evidence="1" id="KW-0175">Coiled coil</keyword>
<evidence type="ECO:0000259" key="2">
    <source>
        <dbReference type="Pfam" id="PF14129"/>
    </source>
</evidence>
<dbReference type="STRING" id="1642818.AWE51_09815"/>
<accession>A0A162ZNG4</accession>
<dbReference type="Pfam" id="PF14129">
    <property type="entry name" value="DUF4296"/>
    <property type="match status" value="1"/>
</dbReference>
<proteinExistence type="predicted"/>
<dbReference type="OrthoDB" id="1525222at2"/>
<keyword evidence="4" id="KW-1185">Reference proteome</keyword>
<dbReference type="Proteomes" id="UP000076715">
    <property type="component" value="Unassembled WGS sequence"/>
</dbReference>
<protein>
    <recommendedName>
        <fullName evidence="2">DUF4296 domain-containing protein</fullName>
    </recommendedName>
</protein>
<evidence type="ECO:0000256" key="1">
    <source>
        <dbReference type="SAM" id="Coils"/>
    </source>
</evidence>